<keyword evidence="3" id="KW-1185">Reference proteome</keyword>
<feature type="region of interest" description="Disordered" evidence="1">
    <location>
        <begin position="1"/>
        <end position="22"/>
    </location>
</feature>
<organism evidence="2 3">
    <name type="scientific">Hypholoma sublateritium (strain FD-334 SS-4)</name>
    <dbReference type="NCBI Taxonomy" id="945553"/>
    <lineage>
        <taxon>Eukaryota</taxon>
        <taxon>Fungi</taxon>
        <taxon>Dikarya</taxon>
        <taxon>Basidiomycota</taxon>
        <taxon>Agaricomycotina</taxon>
        <taxon>Agaricomycetes</taxon>
        <taxon>Agaricomycetidae</taxon>
        <taxon>Agaricales</taxon>
        <taxon>Agaricineae</taxon>
        <taxon>Strophariaceae</taxon>
        <taxon>Hypholoma</taxon>
    </lineage>
</organism>
<protein>
    <submittedName>
        <fullName evidence="2">Uncharacterized protein</fullName>
    </submittedName>
</protein>
<name>A0A0D2NZQ0_HYPSF</name>
<dbReference type="Proteomes" id="UP000054270">
    <property type="component" value="Unassembled WGS sequence"/>
</dbReference>
<evidence type="ECO:0000313" key="3">
    <source>
        <dbReference type="Proteomes" id="UP000054270"/>
    </source>
</evidence>
<sequence>MRAFTLSALSSHPPRASPPPPSRVFAAATAPYCLPARAASEFSWPLSPHRMSSLVLYRLPNGLTRRRSTTKDPRVHQPPRPA</sequence>
<gene>
    <name evidence="2" type="ORF">HYPSUDRAFT_65922</name>
</gene>
<feature type="region of interest" description="Disordered" evidence="1">
    <location>
        <begin position="60"/>
        <end position="82"/>
    </location>
</feature>
<accession>A0A0D2NZQ0</accession>
<dbReference type="AlphaFoldDB" id="A0A0D2NZQ0"/>
<evidence type="ECO:0000256" key="1">
    <source>
        <dbReference type="SAM" id="MobiDB-lite"/>
    </source>
</evidence>
<reference evidence="3" key="1">
    <citation type="submission" date="2014-04" db="EMBL/GenBank/DDBJ databases">
        <title>Evolutionary Origins and Diversification of the Mycorrhizal Mutualists.</title>
        <authorList>
            <consortium name="DOE Joint Genome Institute"/>
            <consortium name="Mycorrhizal Genomics Consortium"/>
            <person name="Kohler A."/>
            <person name="Kuo A."/>
            <person name="Nagy L.G."/>
            <person name="Floudas D."/>
            <person name="Copeland A."/>
            <person name="Barry K.W."/>
            <person name="Cichocki N."/>
            <person name="Veneault-Fourrey C."/>
            <person name="LaButti K."/>
            <person name="Lindquist E.A."/>
            <person name="Lipzen A."/>
            <person name="Lundell T."/>
            <person name="Morin E."/>
            <person name="Murat C."/>
            <person name="Riley R."/>
            <person name="Ohm R."/>
            <person name="Sun H."/>
            <person name="Tunlid A."/>
            <person name="Henrissat B."/>
            <person name="Grigoriev I.V."/>
            <person name="Hibbett D.S."/>
            <person name="Martin F."/>
        </authorList>
    </citation>
    <scope>NUCLEOTIDE SEQUENCE [LARGE SCALE GENOMIC DNA]</scope>
    <source>
        <strain evidence="3">FD-334 SS-4</strain>
    </source>
</reference>
<dbReference type="EMBL" id="KN817539">
    <property type="protein sequence ID" value="KJA24134.1"/>
    <property type="molecule type" value="Genomic_DNA"/>
</dbReference>
<evidence type="ECO:0000313" key="2">
    <source>
        <dbReference type="EMBL" id="KJA24134.1"/>
    </source>
</evidence>
<proteinExistence type="predicted"/>